<dbReference type="NCBIfam" id="TIGR02122">
    <property type="entry name" value="TRAP_TAXI"/>
    <property type="match status" value="1"/>
</dbReference>
<reference evidence="2 3" key="1">
    <citation type="submission" date="2019-12" db="EMBL/GenBank/DDBJ databases">
        <title>Nitratireductor arenosus sp. nov., Isolated from sea sand, Jeju island, South Korea.</title>
        <authorList>
            <person name="Kim W."/>
        </authorList>
    </citation>
    <scope>NUCLEOTIDE SEQUENCE [LARGE SCALE GENOMIC DNA]</scope>
    <source>
        <strain evidence="2 3">CAU 1489</strain>
    </source>
</reference>
<gene>
    <name evidence="2" type="ORF">GN330_02905</name>
</gene>
<dbReference type="PANTHER" id="PTHR42941:SF1">
    <property type="entry name" value="SLL1037 PROTEIN"/>
    <property type="match status" value="1"/>
</dbReference>
<dbReference type="Gene3D" id="3.40.190.10">
    <property type="entry name" value="Periplasmic binding protein-like II"/>
    <property type="match status" value="2"/>
</dbReference>
<proteinExistence type="predicted"/>
<keyword evidence="1" id="KW-0732">Signal</keyword>
<dbReference type="AlphaFoldDB" id="A0A844QDL7"/>
<keyword evidence="3" id="KW-1185">Reference proteome</keyword>
<evidence type="ECO:0000313" key="2">
    <source>
        <dbReference type="EMBL" id="MVA96198.1"/>
    </source>
</evidence>
<dbReference type="SUPFAM" id="SSF53850">
    <property type="entry name" value="Periplasmic binding protein-like II"/>
    <property type="match status" value="1"/>
</dbReference>
<accession>A0A844QDL7</accession>
<dbReference type="Pfam" id="PF16868">
    <property type="entry name" value="NMT1_3"/>
    <property type="match status" value="1"/>
</dbReference>
<dbReference type="PANTHER" id="PTHR42941">
    <property type="entry name" value="SLL1037 PROTEIN"/>
    <property type="match status" value="1"/>
</dbReference>
<dbReference type="EMBL" id="WPHG01000001">
    <property type="protein sequence ID" value="MVA96198.1"/>
    <property type="molecule type" value="Genomic_DNA"/>
</dbReference>
<sequence>MTSFRMVAFGLVATTQAFMFGGQAAAQSLPPRVVVGAQQVGTLQHTVASALAKVATDAIDTTLVVQPYAGATALLPVLDGGELDFGVSPSVDYALSYRGADKLKIDGRNPYPHGPKLRLVMGGSPLIASLIVRDDSEIRSANDLAGRKVAGDFPAQLGAYVNMFAQLRSADLSWDDVTVVPFSAINDSLDAVMQGTIDATVFGVGAPKVREADASVGVRFISSDCSDEGKQRIVDTVPGYYTIDIKGGKQAAIDEDICTTAYQLYLVTHEAADPAMVRAVLKAIWDNVDQLPQYHPSLRNWNQASAVPTEPTLPFHPAAIEFYREVGAWSEAMDAQQEALLKLGQ</sequence>
<dbReference type="RefSeq" id="WP_156711165.1">
    <property type="nucleotide sequence ID" value="NZ_WPHG01000001.1"/>
</dbReference>
<comment type="caution">
    <text evidence="2">The sequence shown here is derived from an EMBL/GenBank/DDBJ whole genome shotgun (WGS) entry which is preliminary data.</text>
</comment>
<feature type="signal peptide" evidence="1">
    <location>
        <begin position="1"/>
        <end position="19"/>
    </location>
</feature>
<evidence type="ECO:0000256" key="1">
    <source>
        <dbReference type="SAM" id="SignalP"/>
    </source>
</evidence>
<evidence type="ECO:0000313" key="3">
    <source>
        <dbReference type="Proteomes" id="UP000463224"/>
    </source>
</evidence>
<organism evidence="2 3">
    <name type="scientific">Nitratireductor arenosus</name>
    <dbReference type="NCBI Taxonomy" id="2682096"/>
    <lineage>
        <taxon>Bacteria</taxon>
        <taxon>Pseudomonadati</taxon>
        <taxon>Pseudomonadota</taxon>
        <taxon>Alphaproteobacteria</taxon>
        <taxon>Hyphomicrobiales</taxon>
        <taxon>Phyllobacteriaceae</taxon>
        <taxon>Nitratireductor</taxon>
    </lineage>
</organism>
<name>A0A844QDL7_9HYPH</name>
<feature type="chain" id="PRO_5032929536" evidence="1">
    <location>
        <begin position="20"/>
        <end position="345"/>
    </location>
</feature>
<dbReference type="InterPro" id="IPR011852">
    <property type="entry name" value="TRAP_TAXI"/>
</dbReference>
<dbReference type="Proteomes" id="UP000463224">
    <property type="component" value="Unassembled WGS sequence"/>
</dbReference>
<protein>
    <submittedName>
        <fullName evidence="2">TAXI family TRAP transporter solute-binding subunit</fullName>
    </submittedName>
</protein>